<feature type="compositionally biased region" description="Pro residues" evidence="1">
    <location>
        <begin position="152"/>
        <end position="166"/>
    </location>
</feature>
<dbReference type="Gene3D" id="1.10.10.60">
    <property type="entry name" value="Homeodomain-like"/>
    <property type="match status" value="1"/>
</dbReference>
<feature type="compositionally biased region" description="Polar residues" evidence="1">
    <location>
        <begin position="88"/>
        <end position="103"/>
    </location>
</feature>
<reference evidence="3 4" key="1">
    <citation type="journal article" date="2018" name="Proc. Natl. Acad. Sci. U.S.A.">
        <title>Draft genome sequence of Camellia sinensis var. sinensis provides insights into the evolution of the tea genome and tea quality.</title>
        <authorList>
            <person name="Wei C."/>
            <person name="Yang H."/>
            <person name="Wang S."/>
            <person name="Zhao J."/>
            <person name="Liu C."/>
            <person name="Gao L."/>
            <person name="Xia E."/>
            <person name="Lu Y."/>
            <person name="Tai Y."/>
            <person name="She G."/>
            <person name="Sun J."/>
            <person name="Cao H."/>
            <person name="Tong W."/>
            <person name="Gao Q."/>
            <person name="Li Y."/>
            <person name="Deng W."/>
            <person name="Jiang X."/>
            <person name="Wang W."/>
            <person name="Chen Q."/>
            <person name="Zhang S."/>
            <person name="Li H."/>
            <person name="Wu J."/>
            <person name="Wang P."/>
            <person name="Li P."/>
            <person name="Shi C."/>
            <person name="Zheng F."/>
            <person name="Jian J."/>
            <person name="Huang B."/>
            <person name="Shan D."/>
            <person name="Shi M."/>
            <person name="Fang C."/>
            <person name="Yue Y."/>
            <person name="Li F."/>
            <person name="Li D."/>
            <person name="Wei S."/>
            <person name="Han B."/>
            <person name="Jiang C."/>
            <person name="Yin Y."/>
            <person name="Xia T."/>
            <person name="Zhang Z."/>
            <person name="Bennetzen J.L."/>
            <person name="Zhao S."/>
            <person name="Wan X."/>
        </authorList>
    </citation>
    <scope>NUCLEOTIDE SEQUENCE [LARGE SCALE GENOMIC DNA]</scope>
    <source>
        <strain evidence="4">cv. Shuchazao</strain>
        <tissue evidence="3">Leaf</tissue>
    </source>
</reference>
<dbReference type="InterPro" id="IPR044823">
    <property type="entry name" value="ASIL1/2-like"/>
</dbReference>
<comment type="caution">
    <text evidence="3">The sequence shown here is derived from an EMBL/GenBank/DDBJ whole genome shotgun (WGS) entry which is preliminary data.</text>
</comment>
<feature type="region of interest" description="Disordered" evidence="1">
    <location>
        <begin position="87"/>
        <end position="125"/>
    </location>
</feature>
<feature type="compositionally biased region" description="Low complexity" evidence="1">
    <location>
        <begin position="167"/>
        <end position="177"/>
    </location>
</feature>
<accession>A0A4V3WRE8</accession>
<dbReference type="SUPFAM" id="SSF101447">
    <property type="entry name" value="Formin homology 2 domain (FH2 domain)"/>
    <property type="match status" value="1"/>
</dbReference>
<gene>
    <name evidence="3" type="ORF">TEA_012959</name>
</gene>
<dbReference type="FunFam" id="1.10.10.60:FF:000152">
    <property type="entry name" value="Trihelix transcription factor ASIL2"/>
    <property type="match status" value="1"/>
</dbReference>
<dbReference type="EMBL" id="SDRB02000004">
    <property type="protein sequence ID" value="THG23987.1"/>
    <property type="molecule type" value="Genomic_DNA"/>
</dbReference>
<feature type="domain" description="Myb/SANT-like DNA-binding" evidence="2">
    <location>
        <begin position="47"/>
        <end position="134"/>
    </location>
</feature>
<proteinExistence type="predicted"/>
<feature type="compositionally biased region" description="Low complexity" evidence="1">
    <location>
        <begin position="116"/>
        <end position="125"/>
    </location>
</feature>
<protein>
    <recommendedName>
        <fullName evidence="2">Myb/SANT-like DNA-binding domain-containing protein</fullName>
    </recommendedName>
</protein>
<feature type="compositionally biased region" description="Gly residues" evidence="1">
    <location>
        <begin position="139"/>
        <end position="148"/>
    </location>
</feature>
<feature type="compositionally biased region" description="Basic residues" evidence="1">
    <location>
        <begin position="272"/>
        <end position="283"/>
    </location>
</feature>
<sequence length="363" mass="40015">MMMEKEANHPSVVSNSSSNIIIVPKEESPRKPPPVCGGSGGGDRLKRDEWSEGAVSSLLEAYEERWILRNRAKLKGQDWEDVARCVSSRANSTKSPKTQTQCKNKIESMKKRYRSESASSATATSSWPLCPRIDLLLRGGIGSGGSGGTITLPPPPPPSPPAPPTTNPLVLLESSLPPQQPPVPQLPPPPPPPPPPPRPPPRPPLPLGIVAHNSHGSNGVDQGAKEDGVRTKLSDDMLDKNLAIDTDSSTPALYSDKERLLELKLKSKNLKMRMKKRKRRKRRKEGEDREVGESIRWLAEVVLRSEQAKMDTMKELERIRVEAEAKRGEIDLKRTEIIAKTQLEIARLFSSKAIDSSFRIGKS</sequence>
<organism evidence="3 4">
    <name type="scientific">Camellia sinensis var. sinensis</name>
    <name type="common">China tea</name>
    <dbReference type="NCBI Taxonomy" id="542762"/>
    <lineage>
        <taxon>Eukaryota</taxon>
        <taxon>Viridiplantae</taxon>
        <taxon>Streptophyta</taxon>
        <taxon>Embryophyta</taxon>
        <taxon>Tracheophyta</taxon>
        <taxon>Spermatophyta</taxon>
        <taxon>Magnoliopsida</taxon>
        <taxon>eudicotyledons</taxon>
        <taxon>Gunneridae</taxon>
        <taxon>Pentapetalae</taxon>
        <taxon>asterids</taxon>
        <taxon>Ericales</taxon>
        <taxon>Theaceae</taxon>
        <taxon>Camellia</taxon>
    </lineage>
</organism>
<feature type="region of interest" description="Disordered" evidence="1">
    <location>
        <begin position="137"/>
        <end position="230"/>
    </location>
</feature>
<feature type="compositionally biased region" description="Pro residues" evidence="1">
    <location>
        <begin position="178"/>
        <end position="206"/>
    </location>
</feature>
<dbReference type="PANTHER" id="PTHR31307:SF7">
    <property type="entry name" value="SEQUENCE-SPECIFIC DNA BINDING TRANSCRIPTION FACTOR"/>
    <property type="match status" value="1"/>
</dbReference>
<evidence type="ECO:0000313" key="4">
    <source>
        <dbReference type="Proteomes" id="UP000306102"/>
    </source>
</evidence>
<dbReference type="InterPro" id="IPR044822">
    <property type="entry name" value="Myb_DNA-bind_4"/>
</dbReference>
<name>A0A4V3WRE8_CAMSN</name>
<feature type="region of interest" description="Disordered" evidence="1">
    <location>
        <begin position="272"/>
        <end position="291"/>
    </location>
</feature>
<evidence type="ECO:0000259" key="2">
    <source>
        <dbReference type="Pfam" id="PF13837"/>
    </source>
</evidence>
<dbReference type="Pfam" id="PF13837">
    <property type="entry name" value="Myb_DNA-bind_4"/>
    <property type="match status" value="1"/>
</dbReference>
<evidence type="ECO:0000256" key="1">
    <source>
        <dbReference type="SAM" id="MobiDB-lite"/>
    </source>
</evidence>
<keyword evidence="4" id="KW-1185">Reference proteome</keyword>
<dbReference type="PANTHER" id="PTHR31307">
    <property type="entry name" value="TRIHELIX TRANSCRIPTION FACTOR ASIL2"/>
    <property type="match status" value="1"/>
</dbReference>
<dbReference type="AlphaFoldDB" id="A0A4V3WRE8"/>
<dbReference type="Proteomes" id="UP000306102">
    <property type="component" value="Unassembled WGS sequence"/>
</dbReference>
<evidence type="ECO:0000313" key="3">
    <source>
        <dbReference type="EMBL" id="THG23987.1"/>
    </source>
</evidence>
<feature type="region of interest" description="Disordered" evidence="1">
    <location>
        <begin position="24"/>
        <end position="48"/>
    </location>
</feature>